<evidence type="ECO:0000313" key="2">
    <source>
        <dbReference type="EMBL" id="MDV6234567.1"/>
    </source>
</evidence>
<gene>
    <name evidence="2" type="ORF">CH379_002860</name>
    <name evidence="3" type="ORF">CH379_16840</name>
</gene>
<reference evidence="2" key="3">
    <citation type="submission" date="2023-10" db="EMBL/GenBank/DDBJ databases">
        <authorList>
            <person name="Picardeau M."/>
            <person name="Thibeaux R."/>
        </authorList>
    </citation>
    <scope>NUCLEOTIDE SEQUENCE</scope>
    <source>
        <strain evidence="2">ATI7-C-A5</strain>
    </source>
</reference>
<dbReference type="Gene3D" id="1.25.40.10">
    <property type="entry name" value="Tetratricopeptide repeat domain"/>
    <property type="match status" value="1"/>
</dbReference>
<organism evidence="3">
    <name type="scientific">Leptospira ellisii</name>
    <dbReference type="NCBI Taxonomy" id="2023197"/>
    <lineage>
        <taxon>Bacteria</taxon>
        <taxon>Pseudomonadati</taxon>
        <taxon>Spirochaetota</taxon>
        <taxon>Spirochaetia</taxon>
        <taxon>Leptospirales</taxon>
        <taxon>Leptospiraceae</taxon>
        <taxon>Leptospira</taxon>
    </lineage>
</organism>
<dbReference type="EMBL" id="NPEF02000002">
    <property type="protein sequence ID" value="MDV6234567.1"/>
    <property type="molecule type" value="Genomic_DNA"/>
</dbReference>
<accession>A0A2N0BG12</accession>
<protein>
    <recommendedName>
        <fullName evidence="5">Tetratricopeptide repeat protein</fullName>
    </recommendedName>
</protein>
<reference evidence="3" key="1">
    <citation type="submission" date="2017-07" db="EMBL/GenBank/DDBJ databases">
        <title>Leptospira spp. isolated from tropical soils.</title>
        <authorList>
            <person name="Thibeaux R."/>
            <person name="Iraola G."/>
            <person name="Ferres I."/>
            <person name="Bierque E."/>
            <person name="Girault D."/>
            <person name="Soupe-Gilbert M.-E."/>
            <person name="Picardeau M."/>
            <person name="Goarant C."/>
        </authorList>
    </citation>
    <scope>NUCLEOTIDE SEQUENCE [LARGE SCALE GENOMIC DNA]</scope>
    <source>
        <strain evidence="3">ATI7-C-A5</strain>
    </source>
</reference>
<keyword evidence="1" id="KW-1133">Transmembrane helix</keyword>
<evidence type="ECO:0000313" key="4">
    <source>
        <dbReference type="Proteomes" id="UP000232122"/>
    </source>
</evidence>
<keyword evidence="1" id="KW-0812">Transmembrane</keyword>
<proteinExistence type="predicted"/>
<dbReference type="SUPFAM" id="SSF48452">
    <property type="entry name" value="TPR-like"/>
    <property type="match status" value="1"/>
</dbReference>
<sequence length="249" mass="28243">MKRYEAAARTTAKEVNVDPYADFQGSRMELVLIKFFRAVSYRIREVLIGAGAILLVVLVAVIYVQYQESQFEKGTIALEALDKKFRANPTIDLKEKIKSYEEVSAQYSSNKLQLRLAKILSDLYSRNGEFQKAADKMEWAGKKIDEPAPVKAYYFYLAGNLREREGNFALAETDFQTSSALLANTREANGFLAWSLYQTGRMQIKNGKKTEAAESLKKVLDQEIKTPASDYNTVKQYATFLLIQLNQKG</sequence>
<feature type="transmembrane region" description="Helical" evidence="1">
    <location>
        <begin position="46"/>
        <end position="66"/>
    </location>
</feature>
<accession>A0A2N0B5H3</accession>
<comment type="caution">
    <text evidence="3">The sequence shown here is derived from an EMBL/GenBank/DDBJ whole genome shotgun (WGS) entry which is preliminary data.</text>
</comment>
<keyword evidence="1" id="KW-0472">Membrane</keyword>
<name>A0A2N0BG12_9LEPT</name>
<dbReference type="EMBL" id="NPEF01000219">
    <property type="protein sequence ID" value="PJZ91766.1"/>
    <property type="molecule type" value="Genomic_DNA"/>
</dbReference>
<evidence type="ECO:0008006" key="5">
    <source>
        <dbReference type="Google" id="ProtNLM"/>
    </source>
</evidence>
<reference evidence="2 4" key="2">
    <citation type="journal article" date="2018" name="Microb. Genom.">
        <title>Deciphering the unexplored Leptospira diversity from soils uncovers genomic evolution to virulence.</title>
        <authorList>
            <person name="Thibeaux R."/>
            <person name="Iraola G."/>
            <person name="Ferres I."/>
            <person name="Bierque E."/>
            <person name="Girault D."/>
            <person name="Soupe-Gilbert M.E."/>
            <person name="Picardeau M."/>
            <person name="Goarant C."/>
        </authorList>
    </citation>
    <scope>NUCLEOTIDE SEQUENCE [LARGE SCALE GENOMIC DNA]</scope>
    <source>
        <strain evidence="2 4">ATI7-C-A5</strain>
    </source>
</reference>
<dbReference type="Proteomes" id="UP000232122">
    <property type="component" value="Unassembled WGS sequence"/>
</dbReference>
<keyword evidence="4" id="KW-1185">Reference proteome</keyword>
<evidence type="ECO:0000313" key="3">
    <source>
        <dbReference type="EMBL" id="PJZ91766.1"/>
    </source>
</evidence>
<evidence type="ECO:0000256" key="1">
    <source>
        <dbReference type="SAM" id="Phobius"/>
    </source>
</evidence>
<dbReference type="AlphaFoldDB" id="A0A2N0BG12"/>
<dbReference type="OrthoDB" id="341547at2"/>
<dbReference type="RefSeq" id="WP_100748325.1">
    <property type="nucleotide sequence ID" value="NZ_NPEF02000002.1"/>
</dbReference>
<dbReference type="InterPro" id="IPR011990">
    <property type="entry name" value="TPR-like_helical_dom_sf"/>
</dbReference>